<name>A0A3S1DPP6_9BACL</name>
<evidence type="ECO:0000313" key="4">
    <source>
        <dbReference type="Proteomes" id="UP000279446"/>
    </source>
</evidence>
<dbReference type="InterPro" id="IPR006976">
    <property type="entry name" value="VanZ-like"/>
</dbReference>
<accession>A0A3S1DPP6</accession>
<keyword evidence="4" id="KW-1185">Reference proteome</keyword>
<feature type="transmembrane region" description="Helical" evidence="1">
    <location>
        <begin position="132"/>
        <end position="149"/>
    </location>
</feature>
<evidence type="ECO:0000259" key="2">
    <source>
        <dbReference type="Pfam" id="PF04892"/>
    </source>
</evidence>
<keyword evidence="1" id="KW-1133">Transmembrane helix</keyword>
<feature type="transmembrane region" description="Helical" evidence="1">
    <location>
        <begin position="70"/>
        <end position="89"/>
    </location>
</feature>
<protein>
    <submittedName>
        <fullName evidence="3">VanZ family protein</fullName>
    </submittedName>
</protein>
<dbReference type="EMBL" id="RZNY01000015">
    <property type="protein sequence ID" value="RUT44411.1"/>
    <property type="molecule type" value="Genomic_DNA"/>
</dbReference>
<evidence type="ECO:0000313" key="3">
    <source>
        <dbReference type="EMBL" id="RUT44411.1"/>
    </source>
</evidence>
<feature type="domain" description="VanZ-like" evidence="2">
    <location>
        <begin position="25"/>
        <end position="147"/>
    </location>
</feature>
<dbReference type="Proteomes" id="UP000279446">
    <property type="component" value="Unassembled WGS sequence"/>
</dbReference>
<feature type="transmembrane region" description="Helical" evidence="1">
    <location>
        <begin position="101"/>
        <end position="120"/>
    </location>
</feature>
<feature type="transmembrane region" description="Helical" evidence="1">
    <location>
        <begin position="20"/>
        <end position="37"/>
    </location>
</feature>
<evidence type="ECO:0000256" key="1">
    <source>
        <dbReference type="SAM" id="Phobius"/>
    </source>
</evidence>
<dbReference type="PANTHER" id="PTHR36834">
    <property type="entry name" value="MEMBRANE PROTEIN-RELATED"/>
    <property type="match status" value="1"/>
</dbReference>
<sequence length="153" mass="17660">MSKNRGEPLGSKYKPIMKLLTWMIFIGYSTCLIYWMFRGFGRSSHAELRFNYIPFTTIWSYIMNLNQQNITTTIVNLVGNIGVFVPFGVLMPSIFKHLRKYLLFSIYFISSILILEFMQTFLKVGSGDIDDVILNFVGGSIGYLLWLKTKINA</sequence>
<dbReference type="RefSeq" id="WP_127193356.1">
    <property type="nucleotide sequence ID" value="NZ_RZNY01000015.1"/>
</dbReference>
<dbReference type="PANTHER" id="PTHR36834:SF1">
    <property type="entry name" value="INTEGRAL MEMBRANE PROTEIN"/>
    <property type="match status" value="1"/>
</dbReference>
<keyword evidence="1" id="KW-0472">Membrane</keyword>
<dbReference type="Pfam" id="PF04892">
    <property type="entry name" value="VanZ"/>
    <property type="match status" value="1"/>
</dbReference>
<dbReference type="OrthoDB" id="4822551at2"/>
<gene>
    <name evidence="3" type="ORF">EJP82_17480</name>
</gene>
<comment type="caution">
    <text evidence="3">The sequence shown here is derived from an EMBL/GenBank/DDBJ whole genome shotgun (WGS) entry which is preliminary data.</text>
</comment>
<keyword evidence="1" id="KW-0812">Transmembrane</keyword>
<reference evidence="3 4" key="1">
    <citation type="submission" date="2018-12" db="EMBL/GenBank/DDBJ databases">
        <authorList>
            <person name="Sun L."/>
            <person name="Chen Z."/>
        </authorList>
    </citation>
    <scope>NUCLEOTIDE SEQUENCE [LARGE SCALE GENOMIC DNA]</scope>
    <source>
        <strain evidence="3 4">DSM 15890</strain>
    </source>
</reference>
<proteinExistence type="predicted"/>
<dbReference type="InterPro" id="IPR053150">
    <property type="entry name" value="Teicoplanin_resist-assoc"/>
</dbReference>
<organism evidence="3 4">
    <name type="scientific">Paenibacillus anaericanus</name>
    <dbReference type="NCBI Taxonomy" id="170367"/>
    <lineage>
        <taxon>Bacteria</taxon>
        <taxon>Bacillati</taxon>
        <taxon>Bacillota</taxon>
        <taxon>Bacilli</taxon>
        <taxon>Bacillales</taxon>
        <taxon>Paenibacillaceae</taxon>
        <taxon>Paenibacillus</taxon>
    </lineage>
</organism>
<dbReference type="AlphaFoldDB" id="A0A3S1DPP6"/>